<evidence type="ECO:0000313" key="8">
    <source>
        <dbReference type="EMBL" id="TCW34470.1"/>
    </source>
</evidence>
<dbReference type="InterPro" id="IPR029063">
    <property type="entry name" value="SAM-dependent_MTases_sf"/>
</dbReference>
<dbReference type="PROSITE" id="PS00092">
    <property type="entry name" value="N6_MTASE"/>
    <property type="match status" value="1"/>
</dbReference>
<evidence type="ECO:0000256" key="3">
    <source>
        <dbReference type="ARBA" id="ARBA00022691"/>
    </source>
</evidence>
<organism evidence="8 9">
    <name type="scientific">Marichromatium gracile</name>
    <name type="common">Chromatium gracile</name>
    <dbReference type="NCBI Taxonomy" id="1048"/>
    <lineage>
        <taxon>Bacteria</taxon>
        <taxon>Pseudomonadati</taxon>
        <taxon>Pseudomonadota</taxon>
        <taxon>Gammaproteobacteria</taxon>
        <taxon>Chromatiales</taxon>
        <taxon>Chromatiaceae</taxon>
        <taxon>Marichromatium</taxon>
    </lineage>
</organism>
<keyword evidence="1 5" id="KW-0489">Methyltransferase</keyword>
<comment type="caution">
    <text evidence="8">The sequence shown here is derived from an EMBL/GenBank/DDBJ whole genome shotgun (WGS) entry which is preliminary data.</text>
</comment>
<dbReference type="HAMAP" id="MF_02126">
    <property type="entry name" value="RF_methyltr_PrmC"/>
    <property type="match status" value="1"/>
</dbReference>
<protein>
    <recommendedName>
        <fullName evidence="5">Release factor glutamine methyltransferase</fullName>
        <shortName evidence="5">RF MTase</shortName>
        <ecNumber evidence="5">2.1.1.297</ecNumber>
    </recommendedName>
    <alternativeName>
        <fullName evidence="5">N5-glutamine methyltransferase PrmC</fullName>
    </alternativeName>
    <alternativeName>
        <fullName evidence="5">Protein-(glutamine-N5) MTase PrmC</fullName>
    </alternativeName>
    <alternativeName>
        <fullName evidence="5">Protein-glutamine N-methyltransferase PrmC</fullName>
    </alternativeName>
</protein>
<feature type="binding site" evidence="5">
    <location>
        <position position="154"/>
    </location>
    <ligand>
        <name>S-adenosyl-L-methionine</name>
        <dbReference type="ChEBI" id="CHEBI:59789"/>
    </ligand>
</feature>
<dbReference type="InterPro" id="IPR040758">
    <property type="entry name" value="PrmC_N"/>
</dbReference>
<dbReference type="Gene3D" id="3.40.50.150">
    <property type="entry name" value="Vaccinia Virus protein VP39"/>
    <property type="match status" value="1"/>
</dbReference>
<dbReference type="EC" id="2.1.1.297" evidence="5"/>
<dbReference type="InterPro" id="IPR002052">
    <property type="entry name" value="DNA_methylase_N6_adenine_CS"/>
</dbReference>
<dbReference type="InterPro" id="IPR004556">
    <property type="entry name" value="HemK-like"/>
</dbReference>
<dbReference type="FunFam" id="3.40.50.150:FF:000053">
    <property type="entry name" value="Release factor glutamine methyltransferase"/>
    <property type="match status" value="1"/>
</dbReference>
<dbReference type="RefSeq" id="WP_200189272.1">
    <property type="nucleotide sequence ID" value="NZ_NRRH01000010.1"/>
</dbReference>
<dbReference type="InterPro" id="IPR050320">
    <property type="entry name" value="N5-glutamine_MTase"/>
</dbReference>
<dbReference type="PANTHER" id="PTHR18895:SF74">
    <property type="entry name" value="MTRF1L RELEASE FACTOR GLUTAMINE METHYLTRANSFERASE"/>
    <property type="match status" value="1"/>
</dbReference>
<dbReference type="PANTHER" id="PTHR18895">
    <property type="entry name" value="HEMK METHYLTRANSFERASE"/>
    <property type="match status" value="1"/>
</dbReference>
<dbReference type="GO" id="GO:0032259">
    <property type="term" value="P:methylation"/>
    <property type="evidence" value="ECO:0007669"/>
    <property type="project" value="UniProtKB-KW"/>
</dbReference>
<dbReference type="AlphaFoldDB" id="A0A4V6P4P7"/>
<dbReference type="NCBIfam" id="TIGR03534">
    <property type="entry name" value="RF_mod_PrmC"/>
    <property type="match status" value="1"/>
</dbReference>
<feature type="domain" description="Methyltransferase small" evidence="6">
    <location>
        <begin position="109"/>
        <end position="204"/>
    </location>
</feature>
<feature type="binding site" evidence="5">
    <location>
        <position position="181"/>
    </location>
    <ligand>
        <name>S-adenosyl-L-methionine</name>
        <dbReference type="ChEBI" id="CHEBI:59789"/>
    </ligand>
</feature>
<dbReference type="EMBL" id="SMDC01000010">
    <property type="protein sequence ID" value="TCW34470.1"/>
    <property type="molecule type" value="Genomic_DNA"/>
</dbReference>
<feature type="domain" description="Release factor glutamine methyltransferase N-terminal" evidence="7">
    <location>
        <begin position="17"/>
        <end position="87"/>
    </location>
</feature>
<dbReference type="Proteomes" id="UP000295247">
    <property type="component" value="Unassembled WGS sequence"/>
</dbReference>
<dbReference type="SUPFAM" id="SSF53335">
    <property type="entry name" value="S-adenosyl-L-methionine-dependent methyltransferases"/>
    <property type="match status" value="1"/>
</dbReference>
<reference evidence="8 9" key="1">
    <citation type="submission" date="2019-03" db="EMBL/GenBank/DDBJ databases">
        <title>Genomic Encyclopedia of Type Strains, Phase IV (KMG-IV): sequencing the most valuable type-strain genomes for metagenomic binning, comparative biology and taxonomic classification.</title>
        <authorList>
            <person name="Goeker M."/>
        </authorList>
    </citation>
    <scope>NUCLEOTIDE SEQUENCE [LARGE SCALE GENOMIC DNA]</scope>
    <source>
        <strain evidence="8 9">DSM 203</strain>
    </source>
</reference>
<gene>
    <name evidence="5" type="primary">prmC</name>
    <name evidence="8" type="ORF">EDC29_11015</name>
</gene>
<accession>A0A4V6P4P7</accession>
<comment type="similarity">
    <text evidence="5">Belongs to the protein N5-glutamine methyltransferase family. PrmC subfamily.</text>
</comment>
<proteinExistence type="inferred from homology"/>
<evidence type="ECO:0000256" key="5">
    <source>
        <dbReference type="HAMAP-Rule" id="MF_02126"/>
    </source>
</evidence>
<name>A0A4V6P4P7_MARGR</name>
<feature type="binding site" evidence="5">
    <location>
        <begin position="196"/>
        <end position="199"/>
    </location>
    <ligand>
        <name>substrate</name>
    </ligand>
</feature>
<feature type="binding site" evidence="5">
    <location>
        <begin position="131"/>
        <end position="135"/>
    </location>
    <ligand>
        <name>S-adenosyl-L-methionine</name>
        <dbReference type="ChEBI" id="CHEBI:59789"/>
    </ligand>
</feature>
<dbReference type="NCBIfam" id="TIGR00536">
    <property type="entry name" value="hemK_fam"/>
    <property type="match status" value="1"/>
</dbReference>
<evidence type="ECO:0000313" key="9">
    <source>
        <dbReference type="Proteomes" id="UP000295247"/>
    </source>
</evidence>
<evidence type="ECO:0000256" key="2">
    <source>
        <dbReference type="ARBA" id="ARBA00022679"/>
    </source>
</evidence>
<evidence type="ECO:0000256" key="1">
    <source>
        <dbReference type="ARBA" id="ARBA00022603"/>
    </source>
</evidence>
<dbReference type="GO" id="GO:0003676">
    <property type="term" value="F:nucleic acid binding"/>
    <property type="evidence" value="ECO:0007669"/>
    <property type="project" value="InterPro"/>
</dbReference>
<evidence type="ECO:0000259" key="6">
    <source>
        <dbReference type="Pfam" id="PF05175"/>
    </source>
</evidence>
<dbReference type="Gene3D" id="1.10.8.10">
    <property type="entry name" value="DNA helicase RuvA subunit, C-terminal domain"/>
    <property type="match status" value="1"/>
</dbReference>
<evidence type="ECO:0000259" key="7">
    <source>
        <dbReference type="Pfam" id="PF17827"/>
    </source>
</evidence>
<comment type="function">
    <text evidence="5">Methylates the class 1 translation termination release factors RF1/PrfA and RF2/PrfB on the glutamine residue of the universally conserved GGQ motif.</text>
</comment>
<comment type="catalytic activity">
    <reaction evidence="4 5">
        <text>L-glutaminyl-[peptide chain release factor] + S-adenosyl-L-methionine = N(5)-methyl-L-glutaminyl-[peptide chain release factor] + S-adenosyl-L-homocysteine + H(+)</text>
        <dbReference type="Rhea" id="RHEA:42896"/>
        <dbReference type="Rhea" id="RHEA-COMP:10271"/>
        <dbReference type="Rhea" id="RHEA-COMP:10272"/>
        <dbReference type="ChEBI" id="CHEBI:15378"/>
        <dbReference type="ChEBI" id="CHEBI:30011"/>
        <dbReference type="ChEBI" id="CHEBI:57856"/>
        <dbReference type="ChEBI" id="CHEBI:59789"/>
        <dbReference type="ChEBI" id="CHEBI:61891"/>
        <dbReference type="EC" id="2.1.1.297"/>
    </reaction>
</comment>
<dbReference type="CDD" id="cd02440">
    <property type="entry name" value="AdoMet_MTases"/>
    <property type="match status" value="1"/>
</dbReference>
<dbReference type="GO" id="GO:0102559">
    <property type="term" value="F:peptide chain release factor N(5)-glutamine methyltransferase activity"/>
    <property type="evidence" value="ECO:0007669"/>
    <property type="project" value="UniProtKB-EC"/>
</dbReference>
<keyword evidence="2 5" id="KW-0808">Transferase</keyword>
<dbReference type="Pfam" id="PF05175">
    <property type="entry name" value="MTS"/>
    <property type="match status" value="1"/>
</dbReference>
<evidence type="ECO:0000256" key="4">
    <source>
        <dbReference type="ARBA" id="ARBA00048391"/>
    </source>
</evidence>
<dbReference type="InterPro" id="IPR019874">
    <property type="entry name" value="RF_methyltr_PrmC"/>
</dbReference>
<feature type="binding site" evidence="5">
    <location>
        <position position="196"/>
    </location>
    <ligand>
        <name>S-adenosyl-L-methionine</name>
        <dbReference type="ChEBI" id="CHEBI:59789"/>
    </ligand>
</feature>
<dbReference type="InterPro" id="IPR007848">
    <property type="entry name" value="Small_mtfrase_dom"/>
</dbReference>
<dbReference type="Pfam" id="PF17827">
    <property type="entry name" value="PrmC_N"/>
    <property type="match status" value="1"/>
</dbReference>
<keyword evidence="3 5" id="KW-0949">S-adenosyl-L-methionine</keyword>
<sequence length="288" mass="30073">MARAPSPATFAEQRTDETLTRAAGALAALAGAAARLEAELLLEQCSGWSRTSQRAWPERPLDAATATAFAALLGRRLDGEPIAYIRGTQAFWTLELDVTPDTLIPRPETELLVETALARGPAGTATVLDLGTGSGAIALALASERPRWRITATDRSSAALAVARANRDRLGLDVDLVAGDWLGAVATGSCDLILSNPPYIDGDDPHLDQGDLRFEPPGALTPGADGLAAIRAILADTPRCLRPGGWLMVEHGCDQGAAARALFGGAGLVEVATLDDLAGLDRITLGRR</sequence>